<feature type="compositionally biased region" description="Polar residues" evidence="1">
    <location>
        <begin position="1044"/>
        <end position="1055"/>
    </location>
</feature>
<dbReference type="VEuPathDB" id="GiardiaDB:DHA2_150657"/>
<dbReference type="AlphaFoldDB" id="V6TII8"/>
<proteinExistence type="predicted"/>
<dbReference type="VEuPathDB" id="GiardiaDB:GL50581_2966"/>
<feature type="region of interest" description="Disordered" evidence="1">
    <location>
        <begin position="1030"/>
        <end position="1077"/>
    </location>
</feature>
<feature type="compositionally biased region" description="Basic and acidic residues" evidence="1">
    <location>
        <begin position="525"/>
        <end position="535"/>
    </location>
</feature>
<feature type="compositionally biased region" description="Polar residues" evidence="1">
    <location>
        <begin position="492"/>
        <end position="506"/>
    </location>
</feature>
<evidence type="ECO:0000256" key="1">
    <source>
        <dbReference type="SAM" id="MobiDB-lite"/>
    </source>
</evidence>
<reference evidence="3" key="1">
    <citation type="submission" date="2012-02" db="EMBL/GenBank/DDBJ databases">
        <title>Genome sequencing of Giardia lamblia Genotypes A2 and B isolates (DH and GS) and comparative analysis with the genomes of Genotypes A1 and E (WB and Pig).</title>
        <authorList>
            <person name="Adam R."/>
            <person name="Dahlstrom E."/>
            <person name="Martens C."/>
            <person name="Bruno D."/>
            <person name="Barbian K."/>
            <person name="Porcella S.F."/>
            <person name="Nash T."/>
        </authorList>
    </citation>
    <scope>NUCLEOTIDE SEQUENCE</scope>
    <source>
        <strain evidence="3">DH</strain>
    </source>
</reference>
<feature type="region of interest" description="Disordered" evidence="1">
    <location>
        <begin position="593"/>
        <end position="630"/>
    </location>
</feature>
<gene>
    <name evidence="2" type="ORF">DHA2_150657</name>
</gene>
<reference evidence="2 3" key="2">
    <citation type="journal article" date="2013" name="Genome Biol. Evol.">
        <title>Genome sequencing of Giardia lamblia genotypes A2 and B isolates (DH and GS) and comparative analysis with the genomes of genotypes A1 and E (WB and Pig).</title>
        <authorList>
            <person name="Adam R.D."/>
            <person name="Dahlstrom E.W."/>
            <person name="Martens C.A."/>
            <person name="Bruno D.P."/>
            <person name="Barbian K.D."/>
            <person name="Ricklefs S.M."/>
            <person name="Hernandez M.M."/>
            <person name="Narla N.P."/>
            <person name="Patel R.B."/>
            <person name="Porcella S.F."/>
            <person name="Nash T.E."/>
        </authorList>
    </citation>
    <scope>NUCLEOTIDE SEQUENCE [LARGE SCALE GENOMIC DNA]</scope>
    <source>
        <strain evidence="2 3">DH</strain>
    </source>
</reference>
<dbReference type="EMBL" id="AHGT01000011">
    <property type="protein sequence ID" value="ESU38581.1"/>
    <property type="molecule type" value="Genomic_DNA"/>
</dbReference>
<organism evidence="2 3">
    <name type="scientific">Giardia intestinalis</name>
    <name type="common">Giardia lamblia</name>
    <dbReference type="NCBI Taxonomy" id="5741"/>
    <lineage>
        <taxon>Eukaryota</taxon>
        <taxon>Metamonada</taxon>
        <taxon>Diplomonadida</taxon>
        <taxon>Hexamitidae</taxon>
        <taxon>Giardiinae</taxon>
        <taxon>Giardia</taxon>
    </lineage>
</organism>
<feature type="region of interest" description="Disordered" evidence="1">
    <location>
        <begin position="98"/>
        <end position="186"/>
    </location>
</feature>
<comment type="caution">
    <text evidence="2">The sequence shown here is derived from an EMBL/GenBank/DDBJ whole genome shotgun (WGS) entry which is preliminary data.</text>
</comment>
<dbReference type="VEuPathDB" id="GiardiaDB:GL50803_0061706"/>
<protein>
    <submittedName>
        <fullName evidence="2">Uncharacterized protein</fullName>
    </submittedName>
</protein>
<name>V6TII8_GIAIN</name>
<dbReference type="VEuPathDB" id="GiardiaDB:QR46_2133"/>
<feature type="compositionally biased region" description="Low complexity" evidence="1">
    <location>
        <begin position="308"/>
        <end position="317"/>
    </location>
</feature>
<dbReference type="Proteomes" id="UP000018320">
    <property type="component" value="Unassembled WGS sequence"/>
</dbReference>
<feature type="compositionally biased region" description="Polar residues" evidence="1">
    <location>
        <begin position="536"/>
        <end position="546"/>
    </location>
</feature>
<accession>V6TII8</accession>
<feature type="region of interest" description="Disordered" evidence="1">
    <location>
        <begin position="485"/>
        <end position="577"/>
    </location>
</feature>
<feature type="compositionally biased region" description="Polar residues" evidence="1">
    <location>
        <begin position="280"/>
        <end position="293"/>
    </location>
</feature>
<evidence type="ECO:0000313" key="2">
    <source>
        <dbReference type="EMBL" id="ESU38581.1"/>
    </source>
</evidence>
<sequence length="1192" mass="131831">VSLLAVVIDSLAITDGDRVVGGEDDRLVRRNRSAIPLLLHFKQRVHFLISPGGCKIYMSSLSNRPSAFGRTKEKRAVNDSLSIYLEDQTHPTLLVNPQKKVQKVSTKRADIPSYREIQTYRPPNAPSRALSKPKKSSSTQKSNSPAAIYSKSASTGRRGPFTWRASGRRTQSTNGNRLVVGRNDDNDFQRTRFPAARASTSPYYLRDSVDTLATSPGIDGPFSVQSAAALIQNDKSEIDIDPNIFGYHEPRRASRSTLRNDTKAIRTNGLFHVPLPSQQPPNRSNSGYESTLSHHMYSPIAPHHHSTTDSSMSRSGSQLGHHPKSTIKTDDIRERVRLQQNAAQALLRDYVFLVGYNPKYLSKSMLADGYQEAREIGEGHLHGEELIKKEKKLLGNIIGDIVHLRSGGHSGTGPHMIMPSLHGDTYTTMSTAEHLPPIDEEDLQIDDVIGVSKDDKGLQGDAANMVDASVLTDIERISCVHNEIVHTKDESTQNNPEGSVSPQPTHHNYKSPGFLKPSHPSTLHIKIDSPDHLDASESQGRTQISVITEPEVSETLSQNPTLLIRPVTENNDPSTKDLHNILDKAVHNDALKQARRESRSAKPPTTASLYTKDDTPGRTHRVTTSARTPTRERCDFAYHIPALSGVHCSRPDRSAPKTPNRRVSDNINAYVIDKRQEPLVHEISDGSSGISGIDGEINGEKAHASIETSNQPRRNISSGNRPIRAMQTNSAINTPVGMVRTHGLESSPTPLHQNCSLCYEPLCVKPNARDKTSKSSTDRFETVRDSDLMNTICTTCYPKFLNSVIHLPLNDKECSTNTHLPPHFGHSFGDLEDFPADLITTCRFSNSTPGAIINLEACKACPHYKQTMENPHSKATMEKLADTLRSIEFHTRLDDGSSIAYFNTNVPSTESDPCAHEAFGRGAVPTYDTDNKEKLVTNNFGALQIDVVDDHTAMHDISVAMQNWGITGTVDSSCNRPRTDLRYACPFLTVSNIFSFRMTHKEPHEPPKPYSMVSSCPENVLIVTPIEWPPGEGSPEPELPSVALPQTNPNCSSDKSTIDFGMGTSHSAYPNKSTRKSQKIHTNVIDVTHTYDYNVIRNPGTALTQDEQTEVVLNCVSEAVQTAKIDQLLDGLSEHSLVDKINSKDIKKRVKKYLDLLDLKVPVCTSKDPTRCLCRICVTTKETVKEVKIRHK</sequence>
<feature type="non-terminal residue" evidence="2">
    <location>
        <position position="1"/>
    </location>
</feature>
<feature type="region of interest" description="Disordered" evidence="1">
    <location>
        <begin position="271"/>
        <end position="332"/>
    </location>
</feature>
<feature type="compositionally biased region" description="Low complexity" evidence="1">
    <location>
        <begin position="1030"/>
        <end position="1041"/>
    </location>
</feature>
<evidence type="ECO:0000313" key="3">
    <source>
        <dbReference type="Proteomes" id="UP000018320"/>
    </source>
</evidence>